<proteinExistence type="predicted"/>
<reference evidence="4" key="3">
    <citation type="submission" date="2022-01" db="EMBL/GenBank/DDBJ databases">
        <title>Collection of gut derived symbiotic bacterial strains cultured from healthy donors.</title>
        <authorList>
            <person name="Lin H."/>
            <person name="Kohout C."/>
            <person name="Waligurski E."/>
            <person name="Pamer E.G."/>
        </authorList>
    </citation>
    <scope>NUCLEOTIDE SEQUENCE</scope>
    <source>
        <strain evidence="4">DFI.6.55</strain>
    </source>
</reference>
<dbReference type="RefSeq" id="WP_117559756.1">
    <property type="nucleotide sequence ID" value="NZ_BAABZL010000001.1"/>
</dbReference>
<dbReference type="PANTHER" id="PTHR43479:SF11">
    <property type="entry name" value="ACREF_ENVCD OPERON REPRESSOR-RELATED"/>
    <property type="match status" value="1"/>
</dbReference>
<dbReference type="Proteomes" id="UP000669239">
    <property type="component" value="Unassembled WGS sequence"/>
</dbReference>
<dbReference type="GO" id="GO:0003677">
    <property type="term" value="F:DNA binding"/>
    <property type="evidence" value="ECO:0007669"/>
    <property type="project" value="UniProtKB-UniRule"/>
</dbReference>
<dbReference type="PRINTS" id="PR00455">
    <property type="entry name" value="HTHTETR"/>
</dbReference>
<name>A0AAW5CAP9_9FIRM</name>
<evidence type="ECO:0000256" key="1">
    <source>
        <dbReference type="ARBA" id="ARBA00023125"/>
    </source>
</evidence>
<evidence type="ECO:0000256" key="2">
    <source>
        <dbReference type="PROSITE-ProRule" id="PRU00335"/>
    </source>
</evidence>
<feature type="DNA-binding region" description="H-T-H motif" evidence="2">
    <location>
        <begin position="25"/>
        <end position="44"/>
    </location>
</feature>
<sequence length="209" mass="24174">MSDTKEKIMMTALRLFAKDGYEAVSVSRIAGELGMTKGALYKHYKNKRDIFDSILNHVCRLDMERSKKTGMPEDDFDKMPQPFRNTTVESVMAYMKAQFSYWTEDETACNFRRMLTLEQYRNPEMANLYQKVLASGPVNYIEDLFREMMLSGTWLEGSPRQMAVEFFAPFYLLLSMSDAASGKEEKEKVAVLFTTHLECFVETYAAKMP</sequence>
<dbReference type="InterPro" id="IPR050624">
    <property type="entry name" value="HTH-type_Tx_Regulator"/>
</dbReference>
<accession>A0AAW5CAP9</accession>
<evidence type="ECO:0000313" key="5">
    <source>
        <dbReference type="EMBL" id="NSJ51142.1"/>
    </source>
</evidence>
<feature type="domain" description="HTH tetR-type" evidence="3">
    <location>
        <begin position="2"/>
        <end position="62"/>
    </location>
</feature>
<gene>
    <name evidence="5" type="ORF">G5B36_20865</name>
    <name evidence="4" type="ORF">L0N08_26985</name>
</gene>
<dbReference type="AlphaFoldDB" id="A0AAW5CAP9"/>
<dbReference type="EMBL" id="JAKNGE010000050">
    <property type="protein sequence ID" value="MCG4749063.1"/>
    <property type="molecule type" value="Genomic_DNA"/>
</dbReference>
<evidence type="ECO:0000313" key="6">
    <source>
        <dbReference type="Proteomes" id="UP000669239"/>
    </source>
</evidence>
<keyword evidence="6" id="KW-1185">Reference proteome</keyword>
<evidence type="ECO:0000313" key="4">
    <source>
        <dbReference type="EMBL" id="MCG4749063.1"/>
    </source>
</evidence>
<dbReference type="Pfam" id="PF00440">
    <property type="entry name" value="TetR_N"/>
    <property type="match status" value="1"/>
</dbReference>
<dbReference type="GeneID" id="97206531"/>
<keyword evidence="1 2" id="KW-0238">DNA-binding</keyword>
<dbReference type="InterPro" id="IPR001647">
    <property type="entry name" value="HTH_TetR"/>
</dbReference>
<reference evidence="5" key="2">
    <citation type="submission" date="2020-02" db="EMBL/GenBank/DDBJ databases">
        <authorList>
            <person name="Littmann E."/>
            <person name="Sorbara M."/>
        </authorList>
    </citation>
    <scope>NUCLEOTIDE SEQUENCE</scope>
    <source>
        <strain evidence="5">MSK.1.17</strain>
    </source>
</reference>
<evidence type="ECO:0000313" key="7">
    <source>
        <dbReference type="Proteomes" id="UP001299608"/>
    </source>
</evidence>
<organism evidence="4 7">
    <name type="scientific">Enterocloster aldenensis</name>
    <dbReference type="NCBI Taxonomy" id="358742"/>
    <lineage>
        <taxon>Bacteria</taxon>
        <taxon>Bacillati</taxon>
        <taxon>Bacillota</taxon>
        <taxon>Clostridia</taxon>
        <taxon>Lachnospirales</taxon>
        <taxon>Lachnospiraceae</taxon>
        <taxon>Enterocloster</taxon>
    </lineage>
</organism>
<dbReference type="EMBL" id="JAAITT010000035">
    <property type="protein sequence ID" value="NSJ51142.1"/>
    <property type="molecule type" value="Genomic_DNA"/>
</dbReference>
<dbReference type="Gene3D" id="1.10.357.10">
    <property type="entry name" value="Tetracycline Repressor, domain 2"/>
    <property type="match status" value="1"/>
</dbReference>
<protein>
    <submittedName>
        <fullName evidence="4">TetR/AcrR family transcriptional regulator</fullName>
    </submittedName>
</protein>
<dbReference type="PROSITE" id="PS50977">
    <property type="entry name" value="HTH_TETR_2"/>
    <property type="match status" value="1"/>
</dbReference>
<dbReference type="PANTHER" id="PTHR43479">
    <property type="entry name" value="ACREF/ENVCD OPERON REPRESSOR-RELATED"/>
    <property type="match status" value="1"/>
</dbReference>
<dbReference type="SUPFAM" id="SSF46689">
    <property type="entry name" value="Homeodomain-like"/>
    <property type="match status" value="1"/>
</dbReference>
<dbReference type="Proteomes" id="UP001299608">
    <property type="component" value="Unassembled WGS sequence"/>
</dbReference>
<evidence type="ECO:0000259" key="3">
    <source>
        <dbReference type="PROSITE" id="PS50977"/>
    </source>
</evidence>
<reference evidence="5 6" key="1">
    <citation type="journal article" date="2020" name="Cell Host Microbe">
        <title>Functional and Genomic Variation between Human-Derived Isolates of Lachnospiraceae Reveals Inter- and Intra-Species Diversity.</title>
        <authorList>
            <person name="Sorbara M.T."/>
            <person name="Littmann E.R."/>
            <person name="Fontana E."/>
            <person name="Moody T.U."/>
            <person name="Kohout C.E."/>
            <person name="Gjonbalaj M."/>
            <person name="Eaton V."/>
            <person name="Seok R."/>
            <person name="Leiner I.M."/>
            <person name="Pamer E.G."/>
        </authorList>
    </citation>
    <scope>NUCLEOTIDE SEQUENCE [LARGE SCALE GENOMIC DNA]</scope>
    <source>
        <strain evidence="5 6">MSK.1.17</strain>
    </source>
</reference>
<comment type="caution">
    <text evidence="4">The sequence shown here is derived from an EMBL/GenBank/DDBJ whole genome shotgun (WGS) entry which is preliminary data.</text>
</comment>
<dbReference type="InterPro" id="IPR009057">
    <property type="entry name" value="Homeodomain-like_sf"/>
</dbReference>